<dbReference type="RefSeq" id="WP_067558416.1">
    <property type="nucleotide sequence ID" value="NZ_CALFTW010000025.1"/>
</dbReference>
<evidence type="ECO:0000256" key="1">
    <source>
        <dbReference type="SAM" id="MobiDB-lite"/>
    </source>
</evidence>
<dbReference type="STRING" id="1702221.AALO17_19960"/>
<dbReference type="KEGG" id="fro:AALO17_19960"/>
<feature type="chain" id="PRO_5007302076" evidence="2">
    <location>
        <begin position="38"/>
        <end position="853"/>
    </location>
</feature>
<dbReference type="NCBIfam" id="TIGR03057">
    <property type="entry name" value="xxxLxxG_by_4"/>
    <property type="match status" value="1"/>
</dbReference>
<keyword evidence="4" id="KW-1185">Reference proteome</keyword>
<feature type="signal peptide" evidence="2">
    <location>
        <begin position="1"/>
        <end position="37"/>
    </location>
</feature>
<dbReference type="OrthoDB" id="9815841at2"/>
<proteinExistence type="predicted"/>
<reference evidence="3 4" key="1">
    <citation type="journal article" date="2016" name="Gut Pathog.">
        <title>Whole genome sequencing of "Faecalibaculum rodentium" ALO17, isolated from C57BL/6J laboratory mouse feces.</title>
        <authorList>
            <person name="Lim S."/>
            <person name="Chang D.H."/>
            <person name="Ahn S."/>
            <person name="Kim B.C."/>
        </authorList>
    </citation>
    <scope>NUCLEOTIDE SEQUENCE [LARGE SCALE GENOMIC DNA]</scope>
    <source>
        <strain evidence="3 4">Alo17</strain>
    </source>
</reference>
<dbReference type="InterPro" id="IPR023908">
    <property type="entry name" value="xxxLxxG_rpt"/>
</dbReference>
<feature type="compositionally biased region" description="Basic and acidic residues" evidence="1">
    <location>
        <begin position="842"/>
        <end position="853"/>
    </location>
</feature>
<protein>
    <submittedName>
        <fullName evidence="3">Uncharacterized protein</fullName>
    </submittedName>
</protein>
<accession>A0A140DWV3</accession>
<dbReference type="GeneID" id="78478601"/>
<feature type="region of interest" description="Disordered" evidence="1">
    <location>
        <begin position="825"/>
        <end position="853"/>
    </location>
</feature>
<evidence type="ECO:0000313" key="4">
    <source>
        <dbReference type="Proteomes" id="UP000069771"/>
    </source>
</evidence>
<keyword evidence="2" id="KW-0732">Signal</keyword>
<name>A0A140DWV3_9FIRM</name>
<sequence>MNKENGLRMSRHYIQKIGTAILAATMAAGMIPAQVFAAEDNNPTEKTETVYTVLNPDGSVNSTVVSAWLHDDDGLHNVKEDLKLKNVENVKGDDKPSVSGETYTWNSSEKDIWYKGDATKELPVSVQIDYTLDGRDIKAEDLAGKSGKLGIRIRFTNNVGKQVQLNGKTVTVHPSFLAGGMMDMDAENCKNVKCAQGKIVSDGTNEFLAFAAVPGLEETMQQAGLSDMAKELDISDEIEITADVKEYDPSGLMMAMTNDLDLEEIPQLGSVSELTGGVKQLYDASLQLEDGSKQLYDGTSQLKAGIQPLTSALPQISQLGDAATQLHNGTSTLKAGLLAYTAGEEQLAAGTKQLYGITDGIGQVQSSVSSTDGSVMTLKKGSESLAAGLKQLQGSVDQLDAAGVNQLLAGAKTQLEGMQQTVAKDRQVLTALQTSMSSASASMTQLQQAMPQFEAAVQDAAGQMQTITDTIAADNQMIADSQTQLTAAKTSVTNQIDASIQALTDAKAAVVQSAEATDASSQQAASETNASIQQAVAAANAELPADKQITVNAAATAATAQVDTTQIDSQIAALQQAKADVAAVQDLNSLKALDGTQLMADLQGIQKTLEKVGQTLTPMAGQLTDAGKALDGLDADLTASIQTLDGMQQQMQGMKLPENIDALKAGVAQLSAGADSLNTGVAALETGLAQLQTQSKAALDQVNAGADQLTGNNAALVAGATQLDDGTAQLEGQKGRLSELGSGMSQLTSAVDQLNSGARQLYDGNQEFVSSGTKKLNDSVNVAAGDLEVFKKLAGDVRDLNAEYEVFAGAPKDAETRTMYVFRTQEIQSDKKADDGNQPAGSKDKTADKEADK</sequence>
<evidence type="ECO:0000313" key="3">
    <source>
        <dbReference type="EMBL" id="AMK55130.1"/>
    </source>
</evidence>
<dbReference type="Gene3D" id="1.10.287.1490">
    <property type="match status" value="1"/>
</dbReference>
<gene>
    <name evidence="3" type="ORF">AALO17_19960</name>
</gene>
<dbReference type="Proteomes" id="UP000069771">
    <property type="component" value="Chromosome"/>
</dbReference>
<evidence type="ECO:0000256" key="2">
    <source>
        <dbReference type="SAM" id="SignalP"/>
    </source>
</evidence>
<dbReference type="EMBL" id="CP011391">
    <property type="protein sequence ID" value="AMK55130.1"/>
    <property type="molecule type" value="Genomic_DNA"/>
</dbReference>
<dbReference type="AlphaFoldDB" id="A0A140DWV3"/>
<organism evidence="3 4">
    <name type="scientific">Faecalibaculum rodentium</name>
    <dbReference type="NCBI Taxonomy" id="1702221"/>
    <lineage>
        <taxon>Bacteria</taxon>
        <taxon>Bacillati</taxon>
        <taxon>Bacillota</taxon>
        <taxon>Erysipelotrichia</taxon>
        <taxon>Erysipelotrichales</taxon>
        <taxon>Erysipelotrichaceae</taxon>
        <taxon>Faecalibaculum</taxon>
    </lineage>
</organism>